<keyword evidence="2" id="KW-0808">Transferase</keyword>
<dbReference type="CDD" id="cd02440">
    <property type="entry name" value="AdoMet_MTases"/>
    <property type="match status" value="1"/>
</dbReference>
<name>A0A4Q8AFC9_9MICC</name>
<dbReference type="EMBL" id="SHLA01000001">
    <property type="protein sequence ID" value="RZU63010.1"/>
    <property type="molecule type" value="Genomic_DNA"/>
</dbReference>
<dbReference type="SUPFAM" id="SSF53335">
    <property type="entry name" value="S-adenosyl-L-methionine-dependent methyltransferases"/>
    <property type="match status" value="1"/>
</dbReference>
<evidence type="ECO:0000313" key="2">
    <source>
        <dbReference type="EMBL" id="RZU63010.1"/>
    </source>
</evidence>
<dbReference type="InterPro" id="IPR013216">
    <property type="entry name" value="Methyltransf_11"/>
</dbReference>
<dbReference type="OrthoDB" id="9805171at2"/>
<evidence type="ECO:0000313" key="3">
    <source>
        <dbReference type="Proteomes" id="UP000292685"/>
    </source>
</evidence>
<keyword evidence="2" id="KW-0489">Methyltransferase</keyword>
<dbReference type="GO" id="GO:0008757">
    <property type="term" value="F:S-adenosylmethionine-dependent methyltransferase activity"/>
    <property type="evidence" value="ECO:0007669"/>
    <property type="project" value="InterPro"/>
</dbReference>
<accession>A0A4Q8AFC9</accession>
<protein>
    <submittedName>
        <fullName evidence="2">Methyltransferase family protein</fullName>
    </submittedName>
</protein>
<proteinExistence type="predicted"/>
<reference evidence="2 3" key="1">
    <citation type="submission" date="2019-02" db="EMBL/GenBank/DDBJ databases">
        <title>Sequencing the genomes of 1000 actinobacteria strains.</title>
        <authorList>
            <person name="Klenk H.-P."/>
        </authorList>
    </citation>
    <scope>NUCLEOTIDE SEQUENCE [LARGE SCALE GENOMIC DNA]</scope>
    <source>
        <strain evidence="2 3">DSM 17364</strain>
    </source>
</reference>
<dbReference type="Gene3D" id="3.40.50.150">
    <property type="entry name" value="Vaccinia Virus protein VP39"/>
    <property type="match status" value="1"/>
</dbReference>
<feature type="domain" description="Methyltransferase type 11" evidence="1">
    <location>
        <begin position="40"/>
        <end position="134"/>
    </location>
</feature>
<keyword evidence="3" id="KW-1185">Reference proteome</keyword>
<dbReference type="RefSeq" id="WP_130451503.1">
    <property type="nucleotide sequence ID" value="NZ_SHLA01000001.1"/>
</dbReference>
<gene>
    <name evidence="2" type="ORF">EV380_2616</name>
</gene>
<dbReference type="InterPro" id="IPR029063">
    <property type="entry name" value="SAM-dependent_MTases_sf"/>
</dbReference>
<dbReference type="PANTHER" id="PTHR43464">
    <property type="entry name" value="METHYLTRANSFERASE"/>
    <property type="match status" value="1"/>
</dbReference>
<dbReference type="GO" id="GO:0032259">
    <property type="term" value="P:methylation"/>
    <property type="evidence" value="ECO:0007669"/>
    <property type="project" value="UniProtKB-KW"/>
</dbReference>
<sequence>MAIDFDDERNKGTYATREADRGWVEFVRQHVDLGGARVADVGCGGGIYSLAMLDAGAGHVVGIDGSAAMVAGAKTHAGERDRLEFEVGDAAATGRLDAEFDLVLQRALIHHVPDLDAVFAEARRILRPGGMLIVQDRTMEDVRRPGGPEHLRGYFFERFPRLLDVEAARRPTAGRIGGALAGAGFEPGEPHTFDEPRRTYASPAEIEVDIVSRAGRSILHELDDDELADLAAYIVERLPQGGAIREEDRWTLWVARAV</sequence>
<organism evidence="2 3">
    <name type="scientific">Zhihengliuella halotolerans</name>
    <dbReference type="NCBI Taxonomy" id="370736"/>
    <lineage>
        <taxon>Bacteria</taxon>
        <taxon>Bacillati</taxon>
        <taxon>Actinomycetota</taxon>
        <taxon>Actinomycetes</taxon>
        <taxon>Micrococcales</taxon>
        <taxon>Micrococcaceae</taxon>
        <taxon>Zhihengliuella</taxon>
    </lineage>
</organism>
<dbReference type="Pfam" id="PF08241">
    <property type="entry name" value="Methyltransf_11"/>
    <property type="match status" value="1"/>
</dbReference>
<dbReference type="Proteomes" id="UP000292685">
    <property type="component" value="Unassembled WGS sequence"/>
</dbReference>
<dbReference type="PANTHER" id="PTHR43464:SF83">
    <property type="entry name" value="MALONYL-[ACYL-CARRIER PROTEIN] O-METHYLTRANSFERASE"/>
    <property type="match status" value="1"/>
</dbReference>
<evidence type="ECO:0000259" key="1">
    <source>
        <dbReference type="Pfam" id="PF08241"/>
    </source>
</evidence>
<comment type="caution">
    <text evidence="2">The sequence shown here is derived from an EMBL/GenBank/DDBJ whole genome shotgun (WGS) entry which is preliminary data.</text>
</comment>
<dbReference type="AlphaFoldDB" id="A0A4Q8AFC9"/>